<proteinExistence type="predicted"/>
<dbReference type="EMBL" id="JANPWB010000016">
    <property type="protein sequence ID" value="KAJ1083884.1"/>
    <property type="molecule type" value="Genomic_DNA"/>
</dbReference>
<comment type="caution">
    <text evidence="1">The sequence shown here is derived from an EMBL/GenBank/DDBJ whole genome shotgun (WGS) entry which is preliminary data.</text>
</comment>
<name>A0AAV7L0R3_PLEWA</name>
<organism evidence="1 2">
    <name type="scientific">Pleurodeles waltl</name>
    <name type="common">Iberian ribbed newt</name>
    <dbReference type="NCBI Taxonomy" id="8319"/>
    <lineage>
        <taxon>Eukaryota</taxon>
        <taxon>Metazoa</taxon>
        <taxon>Chordata</taxon>
        <taxon>Craniata</taxon>
        <taxon>Vertebrata</taxon>
        <taxon>Euteleostomi</taxon>
        <taxon>Amphibia</taxon>
        <taxon>Batrachia</taxon>
        <taxon>Caudata</taxon>
        <taxon>Salamandroidea</taxon>
        <taxon>Salamandridae</taxon>
        <taxon>Pleurodelinae</taxon>
        <taxon>Pleurodeles</taxon>
    </lineage>
</organism>
<evidence type="ECO:0000313" key="2">
    <source>
        <dbReference type="Proteomes" id="UP001066276"/>
    </source>
</evidence>
<evidence type="ECO:0000313" key="1">
    <source>
        <dbReference type="EMBL" id="KAJ1083884.1"/>
    </source>
</evidence>
<accession>A0AAV7L0R3</accession>
<protein>
    <submittedName>
        <fullName evidence="1">Uncharacterized protein</fullName>
    </submittedName>
</protein>
<sequence length="73" mass="8204">MGARRTVLREHLQVEDCLGSQDEAAADNKIHAPKLQEARPECAELLERLCIVDLGAYTQKTHIEADKSGYWPN</sequence>
<dbReference type="Proteomes" id="UP001066276">
    <property type="component" value="Chromosome 12"/>
</dbReference>
<keyword evidence="2" id="KW-1185">Reference proteome</keyword>
<reference evidence="1" key="1">
    <citation type="journal article" date="2022" name="bioRxiv">
        <title>Sequencing and chromosome-scale assembly of the giantPleurodeles waltlgenome.</title>
        <authorList>
            <person name="Brown T."/>
            <person name="Elewa A."/>
            <person name="Iarovenko S."/>
            <person name="Subramanian E."/>
            <person name="Araus A.J."/>
            <person name="Petzold A."/>
            <person name="Susuki M."/>
            <person name="Suzuki K.-i.T."/>
            <person name="Hayashi T."/>
            <person name="Toyoda A."/>
            <person name="Oliveira C."/>
            <person name="Osipova E."/>
            <person name="Leigh N.D."/>
            <person name="Simon A."/>
            <person name="Yun M.H."/>
        </authorList>
    </citation>
    <scope>NUCLEOTIDE SEQUENCE</scope>
    <source>
        <strain evidence="1">20211129_DDA</strain>
        <tissue evidence="1">Liver</tissue>
    </source>
</reference>
<gene>
    <name evidence="1" type="ORF">NDU88_004039</name>
</gene>
<dbReference type="AlphaFoldDB" id="A0AAV7L0R3"/>